<organism evidence="4">
    <name type="scientific">Oryza sativa subsp. japonica</name>
    <name type="common">Rice</name>
    <dbReference type="NCBI Taxonomy" id="39947"/>
    <lineage>
        <taxon>Eukaryota</taxon>
        <taxon>Viridiplantae</taxon>
        <taxon>Streptophyta</taxon>
        <taxon>Embryophyta</taxon>
        <taxon>Tracheophyta</taxon>
        <taxon>Spermatophyta</taxon>
        <taxon>Magnoliopsida</taxon>
        <taxon>Liliopsida</taxon>
        <taxon>Poales</taxon>
        <taxon>Poaceae</taxon>
        <taxon>BOP clade</taxon>
        <taxon>Oryzoideae</taxon>
        <taxon>Oryzeae</taxon>
        <taxon>Oryzinae</taxon>
        <taxon>Oryza</taxon>
        <taxon>Oryza sativa</taxon>
    </lineage>
</organism>
<gene>
    <name evidence="4" type="ORF">OsJ_06799</name>
</gene>
<dbReference type="SUPFAM" id="SSF48452">
    <property type="entry name" value="TPR-like"/>
    <property type="match status" value="1"/>
</dbReference>
<keyword evidence="1" id="KW-0040">ANK repeat</keyword>
<dbReference type="Gene3D" id="3.80.10.10">
    <property type="entry name" value="Ribonuclease Inhibitor"/>
    <property type="match status" value="1"/>
</dbReference>
<reference evidence="4" key="2">
    <citation type="submission" date="2008-12" db="EMBL/GenBank/DDBJ databases">
        <title>Improved gene annotation of the rice (Oryza sativa) genomes.</title>
        <authorList>
            <person name="Wang J."/>
            <person name="Li R."/>
            <person name="Fan W."/>
            <person name="Huang Q."/>
            <person name="Zhang J."/>
            <person name="Zhou Y."/>
            <person name="Hu Y."/>
            <person name="Zi S."/>
            <person name="Li J."/>
            <person name="Ni P."/>
            <person name="Zheng H."/>
            <person name="Zhang Y."/>
            <person name="Zhao M."/>
            <person name="Hao Q."/>
            <person name="McDermott J."/>
            <person name="Samudrala R."/>
            <person name="Kristiansen K."/>
            <person name="Wong G.K.-S."/>
        </authorList>
    </citation>
    <scope>NUCLEOTIDE SEQUENCE</scope>
</reference>
<reference evidence="4" key="1">
    <citation type="journal article" date="2005" name="PLoS Biol.">
        <title>The genomes of Oryza sativa: a history of duplications.</title>
        <authorList>
            <person name="Yu J."/>
            <person name="Wang J."/>
            <person name="Lin W."/>
            <person name="Li S."/>
            <person name="Li H."/>
            <person name="Zhou J."/>
            <person name="Ni P."/>
            <person name="Dong W."/>
            <person name="Hu S."/>
            <person name="Zeng C."/>
            <person name="Zhang J."/>
            <person name="Zhang Y."/>
            <person name="Li R."/>
            <person name="Xu Z."/>
            <person name="Li S."/>
            <person name="Li X."/>
            <person name="Zheng H."/>
            <person name="Cong L."/>
            <person name="Lin L."/>
            <person name="Yin J."/>
            <person name="Geng J."/>
            <person name="Li G."/>
            <person name="Shi J."/>
            <person name="Liu J."/>
            <person name="Lv H."/>
            <person name="Li J."/>
            <person name="Wang J."/>
            <person name="Deng Y."/>
            <person name="Ran L."/>
            <person name="Shi X."/>
            <person name="Wang X."/>
            <person name="Wu Q."/>
            <person name="Li C."/>
            <person name="Ren X."/>
            <person name="Wang J."/>
            <person name="Wang X."/>
            <person name="Li D."/>
            <person name="Liu D."/>
            <person name="Zhang X."/>
            <person name="Ji Z."/>
            <person name="Zhao W."/>
            <person name="Sun Y."/>
            <person name="Zhang Z."/>
            <person name="Bao J."/>
            <person name="Han Y."/>
            <person name="Dong L."/>
            <person name="Ji J."/>
            <person name="Chen P."/>
            <person name="Wu S."/>
            <person name="Liu J."/>
            <person name="Xiao Y."/>
            <person name="Bu D."/>
            <person name="Tan J."/>
            <person name="Yang L."/>
            <person name="Ye C."/>
            <person name="Zhang J."/>
            <person name="Xu J."/>
            <person name="Zhou Y."/>
            <person name="Yu Y."/>
            <person name="Zhang B."/>
            <person name="Zhuang S."/>
            <person name="Wei H."/>
            <person name="Liu B."/>
            <person name="Lei M."/>
            <person name="Yu H."/>
            <person name="Li Y."/>
            <person name="Xu H."/>
            <person name="Wei S."/>
            <person name="He X."/>
            <person name="Fang L."/>
            <person name="Zhang Z."/>
            <person name="Zhang Y."/>
            <person name="Huang X."/>
            <person name="Su Z."/>
            <person name="Tong W."/>
            <person name="Li J."/>
            <person name="Tong Z."/>
            <person name="Li S."/>
            <person name="Ye J."/>
            <person name="Wang L."/>
            <person name="Fang L."/>
            <person name="Lei T."/>
            <person name="Chen C."/>
            <person name="Chen H."/>
            <person name="Xu Z."/>
            <person name="Li H."/>
            <person name="Huang H."/>
            <person name="Zhang F."/>
            <person name="Xu H."/>
            <person name="Li N."/>
            <person name="Zhao C."/>
            <person name="Li S."/>
            <person name="Dong L."/>
            <person name="Huang Y."/>
            <person name="Li L."/>
            <person name="Xi Y."/>
            <person name="Qi Q."/>
            <person name="Li W."/>
            <person name="Zhang B."/>
            <person name="Hu W."/>
            <person name="Zhang Y."/>
            <person name="Tian X."/>
            <person name="Jiao Y."/>
            <person name="Liang X."/>
            <person name="Jin J."/>
            <person name="Gao L."/>
            <person name="Zheng W."/>
            <person name="Hao B."/>
            <person name="Liu S."/>
            <person name="Wang W."/>
            <person name="Yuan L."/>
            <person name="Cao M."/>
            <person name="McDermott J."/>
            <person name="Samudrala R."/>
            <person name="Wang J."/>
            <person name="Wong G.K."/>
            <person name="Yang H."/>
        </authorList>
    </citation>
    <scope>NUCLEOTIDE SEQUENCE [LARGE SCALE GENOMIC DNA]</scope>
</reference>
<dbReference type="InterPro" id="IPR006566">
    <property type="entry name" value="FBD"/>
</dbReference>
<dbReference type="PANTHER" id="PTHR46224">
    <property type="entry name" value="ANKYRIN REPEAT FAMILY PROTEIN"/>
    <property type="match status" value="1"/>
</dbReference>
<dbReference type="SUPFAM" id="SSF48403">
    <property type="entry name" value="Ankyrin repeat"/>
    <property type="match status" value="1"/>
</dbReference>
<protein>
    <recommendedName>
        <fullName evidence="3">F-box domain-containing protein</fullName>
    </recommendedName>
</protein>
<dbReference type="PROSITE" id="PS50297">
    <property type="entry name" value="ANK_REP_REGION"/>
    <property type="match status" value="1"/>
</dbReference>
<dbReference type="PROSITE" id="PS50088">
    <property type="entry name" value="ANK_REPEAT"/>
    <property type="match status" value="1"/>
</dbReference>
<dbReference type="Gene3D" id="1.25.40.20">
    <property type="entry name" value="Ankyrin repeat-containing domain"/>
    <property type="match status" value="2"/>
</dbReference>
<dbReference type="Proteomes" id="UP000007752">
    <property type="component" value="Chromosome 2"/>
</dbReference>
<dbReference type="Pfam" id="PF08387">
    <property type="entry name" value="FBD"/>
    <property type="match status" value="1"/>
</dbReference>
<dbReference type="InterPro" id="IPR001810">
    <property type="entry name" value="F-box_dom"/>
</dbReference>
<dbReference type="Pfam" id="PF00646">
    <property type="entry name" value="F-box"/>
    <property type="match status" value="1"/>
</dbReference>
<dbReference type="InterPro" id="IPR032675">
    <property type="entry name" value="LRR_dom_sf"/>
</dbReference>
<dbReference type="EMBL" id="CM000139">
    <property type="protein sequence ID" value="EEE57023.1"/>
    <property type="molecule type" value="Genomic_DNA"/>
</dbReference>
<evidence type="ECO:0000313" key="4">
    <source>
        <dbReference type="EMBL" id="EEE57023.1"/>
    </source>
</evidence>
<name>B9F032_ORYSJ</name>
<feature type="repeat" description="TPR" evidence="2">
    <location>
        <begin position="574"/>
        <end position="607"/>
    </location>
</feature>
<dbReference type="InterPro" id="IPR036770">
    <property type="entry name" value="Ankyrin_rpt-contain_sf"/>
</dbReference>
<dbReference type="SUPFAM" id="SSF52047">
    <property type="entry name" value="RNI-like"/>
    <property type="match status" value="1"/>
</dbReference>
<dbReference type="InterPro" id="IPR019734">
    <property type="entry name" value="TPR_rpt"/>
</dbReference>
<dbReference type="AlphaFoldDB" id="B9F032"/>
<dbReference type="Gene3D" id="1.25.40.10">
    <property type="entry name" value="Tetratricopeptide repeat domain"/>
    <property type="match status" value="2"/>
</dbReference>
<evidence type="ECO:0000256" key="2">
    <source>
        <dbReference type="PROSITE-ProRule" id="PRU00339"/>
    </source>
</evidence>
<dbReference type="PROSITE" id="PS50181">
    <property type="entry name" value="FBOX"/>
    <property type="match status" value="1"/>
</dbReference>
<dbReference type="CDD" id="cd22160">
    <property type="entry name" value="F-box_AtFBL13-like"/>
    <property type="match status" value="1"/>
</dbReference>
<dbReference type="InterPro" id="IPR036047">
    <property type="entry name" value="F-box-like_dom_sf"/>
</dbReference>
<keyword evidence="2" id="KW-0802">TPR repeat</keyword>
<dbReference type="SUPFAM" id="SSF81383">
    <property type="entry name" value="F-box domain"/>
    <property type="match status" value="1"/>
</dbReference>
<dbReference type="PANTHER" id="PTHR46224:SF48">
    <property type="entry name" value="OS02G0493050 PROTEIN"/>
    <property type="match status" value="1"/>
</dbReference>
<accession>B9F032</accession>
<dbReference type="InterPro" id="IPR051616">
    <property type="entry name" value="Cul2-RING_E3_ligase_SR"/>
</dbReference>
<sequence length="967" mass="106853">MELGKEALVGVSMDHMRSSMQRGGLPPEMLEVGMELMRVLVGDSIPDPPVSTLPRLAPAAAARAPADGVDRISRLPDELLRDVVSRLPARDGARTAALSTRWRGVWHSVPLALVEAHLAPHETGGGGVVPPVPALARGPLRPKGVQDLVFVNRPWPLDLRLPAALFACSSLTRLHVGVWRFPDTRAVPRGAAFPHLREMVLSCVVMEDRDLAFLLDRSPALEKLAIITCQDGARVRLTSRSLRILQVCLTVVNYVDVVDAPRLERLMLWMTSKHRSCLSSMVKIRNAPKLRSLGFMEPGMHELEIGSTIIQAGMKLSPSTVVPSVKILALEVKFTVRYEARMLPSFLKCFPNVETLHIHSAVEDEPTGKSKLNLKFWQDAGPIECVQHHIKKVIMREFRGTKSELTFLKFVAERARKLERMVVVVTNGCFCSSGCQGDTQAQMETLMASAKWASEGSKLVAFENPHSQVGTPAWSFQFAFNFDWSDPFDYGYDQASLGEPVSKRKATELKSLGNKAVEKKDYLSATGFYSQAVDLYPDDATLFSNRSLCWHHMGDGHKALLDAYECRKLRPDWLKAYYRQGAALMLLKDYESACETLYDGFKLDPGNSEMEDALREALASLKASASTEARITENRTYHLSNHFRCTGSITDSMTAGECEIAKILLSRGAHVDSFSSHGTPLHLSAFCQQDGVMKILLDHHADFNKLLKPVFTPLIMALNAGSLKCVVLLLKAGADVKGVGTVTPLITAANNGQTDFYKCLLEAGADPNVPDEFGHLPIELAAYNNRRKDVEILLPVTSRIPSVCDWSVDGVISYVKSCPSVEDDPMYKMSPADMKLAASEAYRRQDYITAMKLYTRLTDICPHDATLFSNRSLCWLKMGAGVNALQDAQICRLMHSDWSKACYLEGAAQMLLKDFEKACDAFFDGLKLDPASDEIAEALRKSFESLKISHAAKVGIGLPSSQKKIIR</sequence>
<dbReference type="Gene3D" id="1.20.1280.50">
    <property type="match status" value="1"/>
</dbReference>
<evidence type="ECO:0000259" key="3">
    <source>
        <dbReference type="PROSITE" id="PS50181"/>
    </source>
</evidence>
<evidence type="ECO:0000256" key="1">
    <source>
        <dbReference type="PROSITE-ProRule" id="PRU00023"/>
    </source>
</evidence>
<dbReference type="Pfam" id="PF12796">
    <property type="entry name" value="Ank_2"/>
    <property type="match status" value="1"/>
</dbReference>
<dbReference type="PROSITE" id="PS50005">
    <property type="entry name" value="TPR"/>
    <property type="match status" value="3"/>
</dbReference>
<feature type="repeat" description="ANK" evidence="1">
    <location>
        <begin position="740"/>
        <end position="772"/>
    </location>
</feature>
<dbReference type="Pfam" id="PF24758">
    <property type="entry name" value="LRR_At5g56370"/>
    <property type="match status" value="1"/>
</dbReference>
<proteinExistence type="predicted"/>
<feature type="domain" description="F-box" evidence="3">
    <location>
        <begin position="69"/>
        <end position="105"/>
    </location>
</feature>
<dbReference type="InterPro" id="IPR002110">
    <property type="entry name" value="Ankyrin_rpt"/>
</dbReference>
<dbReference type="InterPro" id="IPR055411">
    <property type="entry name" value="LRR_FXL15/At3g58940/PEG3-like"/>
</dbReference>
<dbReference type="SMART" id="SM00028">
    <property type="entry name" value="TPR"/>
    <property type="match status" value="5"/>
</dbReference>
<dbReference type="InterPro" id="IPR011990">
    <property type="entry name" value="TPR-like_helical_dom_sf"/>
</dbReference>
<feature type="repeat" description="TPR" evidence="2">
    <location>
        <begin position="899"/>
        <end position="932"/>
    </location>
</feature>
<dbReference type="InterPro" id="IPR053781">
    <property type="entry name" value="F-box_AtFBL13-like"/>
</dbReference>
<feature type="repeat" description="TPR" evidence="2">
    <location>
        <begin position="506"/>
        <end position="539"/>
    </location>
</feature>
<dbReference type="SMART" id="SM00248">
    <property type="entry name" value="ANK"/>
    <property type="match status" value="3"/>
</dbReference>